<dbReference type="RefSeq" id="WP_102198535.1">
    <property type="nucleotide sequence ID" value="NZ_CAMQCN010000005.1"/>
</dbReference>
<protein>
    <submittedName>
        <fullName evidence="2">DUF3021 domain-containing protein</fullName>
    </submittedName>
</protein>
<reference evidence="2 3" key="1">
    <citation type="submission" date="2017-09" db="EMBL/GenBank/DDBJ databases">
        <title>Bacterial strain isolated from the female urinary microbiota.</title>
        <authorList>
            <person name="Thomas-White K."/>
            <person name="Kumar N."/>
            <person name="Forster S."/>
            <person name="Putonti C."/>
            <person name="Lawley T."/>
            <person name="Wolfe A.J."/>
        </authorList>
    </citation>
    <scope>NUCLEOTIDE SEQUENCE [LARGE SCALE GENOMIC DNA]</scope>
    <source>
        <strain evidence="2 3">UMB0204</strain>
    </source>
</reference>
<keyword evidence="1" id="KW-0472">Membrane</keyword>
<gene>
    <name evidence="2" type="ORF">CJ192_09130</name>
</gene>
<sequence>MKDLTKLLRSFLIGIGIGSIIEIILSLMAGELILGVPEFLKGQDSILKARIIELFLYGGFGIISFIGNKIIKGDNLLRASILHFLILTIYFILVGFYLKWLPDIITALISLIFFILIYLIIWSVIYFSTKSEIEKLNEKLK</sequence>
<keyword evidence="1" id="KW-0812">Transmembrane</keyword>
<evidence type="ECO:0000313" key="3">
    <source>
        <dbReference type="Proteomes" id="UP000235658"/>
    </source>
</evidence>
<feature type="transmembrane region" description="Helical" evidence="1">
    <location>
        <begin position="104"/>
        <end position="127"/>
    </location>
</feature>
<dbReference type="GeneID" id="84579347"/>
<feature type="transmembrane region" description="Helical" evidence="1">
    <location>
        <begin position="49"/>
        <end position="67"/>
    </location>
</feature>
<proteinExistence type="predicted"/>
<dbReference type="EMBL" id="PNHP01000008">
    <property type="protein sequence ID" value="PMC80778.1"/>
    <property type="molecule type" value="Genomic_DNA"/>
</dbReference>
<comment type="caution">
    <text evidence="2">The sequence shown here is derived from an EMBL/GenBank/DDBJ whole genome shotgun (WGS) entry which is preliminary data.</text>
</comment>
<feature type="transmembrane region" description="Helical" evidence="1">
    <location>
        <begin position="79"/>
        <end position="98"/>
    </location>
</feature>
<keyword evidence="1" id="KW-1133">Transmembrane helix</keyword>
<accession>A0A2N6UGQ4</accession>
<evidence type="ECO:0000313" key="2">
    <source>
        <dbReference type="EMBL" id="PMC80778.1"/>
    </source>
</evidence>
<dbReference type="Pfam" id="PF11457">
    <property type="entry name" value="DUF3021"/>
    <property type="match status" value="1"/>
</dbReference>
<dbReference type="Proteomes" id="UP000235658">
    <property type="component" value="Unassembled WGS sequence"/>
</dbReference>
<name>A0A2N6UGQ4_9FIRM</name>
<dbReference type="AlphaFoldDB" id="A0A2N6UGQ4"/>
<dbReference type="InterPro" id="IPR021560">
    <property type="entry name" value="DUF3021"/>
</dbReference>
<evidence type="ECO:0000256" key="1">
    <source>
        <dbReference type="SAM" id="Phobius"/>
    </source>
</evidence>
<organism evidence="2 3">
    <name type="scientific">Anaerococcus hydrogenalis</name>
    <dbReference type="NCBI Taxonomy" id="33029"/>
    <lineage>
        <taxon>Bacteria</taxon>
        <taxon>Bacillati</taxon>
        <taxon>Bacillota</taxon>
        <taxon>Tissierellia</taxon>
        <taxon>Tissierellales</taxon>
        <taxon>Peptoniphilaceae</taxon>
        <taxon>Anaerococcus</taxon>
    </lineage>
</organism>
<feature type="transmembrane region" description="Helical" evidence="1">
    <location>
        <begin position="7"/>
        <end position="29"/>
    </location>
</feature>